<dbReference type="EMBL" id="JACXVP010000007">
    <property type="protein sequence ID" value="KAG5595651.1"/>
    <property type="molecule type" value="Genomic_DNA"/>
</dbReference>
<comment type="caution">
    <text evidence="2">The sequence shown here is derived from an EMBL/GenBank/DDBJ whole genome shotgun (WGS) entry which is preliminary data.</text>
</comment>
<dbReference type="OrthoDB" id="10355232at2759"/>
<name>A0A9J5Y4R0_SOLCO</name>
<dbReference type="AlphaFoldDB" id="A0A9J5Y4R0"/>
<proteinExistence type="predicted"/>
<sequence>MDNFLATTQASSLRNNIQVADKVGQVANINGHADMQMEKTNLSPNLSPSNHTTLLSNAIHYKSHSKDFQSSHANLHSTSSTISSIIGNHVETTNFHEQEKIPITPLPITQFSSSKYEQLFPYPPTGCSASFGGGKPNSSSAAPKPILDRIRFKRPSSLLHDGHKWGEHNDNHPKS</sequence>
<protein>
    <submittedName>
        <fullName evidence="2">Uncharacterized protein</fullName>
    </submittedName>
</protein>
<reference evidence="2 3" key="1">
    <citation type="submission" date="2020-09" db="EMBL/GenBank/DDBJ databases">
        <title>De no assembly of potato wild relative species, Solanum commersonii.</title>
        <authorList>
            <person name="Cho K."/>
        </authorList>
    </citation>
    <scope>NUCLEOTIDE SEQUENCE [LARGE SCALE GENOMIC DNA]</scope>
    <source>
        <strain evidence="2">LZ3.2</strain>
        <tissue evidence="2">Leaf</tissue>
    </source>
</reference>
<feature type="region of interest" description="Disordered" evidence="1">
    <location>
        <begin position="127"/>
        <end position="147"/>
    </location>
</feature>
<evidence type="ECO:0000256" key="1">
    <source>
        <dbReference type="SAM" id="MobiDB-lite"/>
    </source>
</evidence>
<evidence type="ECO:0000313" key="2">
    <source>
        <dbReference type="EMBL" id="KAG5595651.1"/>
    </source>
</evidence>
<evidence type="ECO:0000313" key="3">
    <source>
        <dbReference type="Proteomes" id="UP000824120"/>
    </source>
</evidence>
<accession>A0A9J5Y4R0</accession>
<organism evidence="2 3">
    <name type="scientific">Solanum commersonii</name>
    <name type="common">Commerson's wild potato</name>
    <name type="synonym">Commerson's nightshade</name>
    <dbReference type="NCBI Taxonomy" id="4109"/>
    <lineage>
        <taxon>Eukaryota</taxon>
        <taxon>Viridiplantae</taxon>
        <taxon>Streptophyta</taxon>
        <taxon>Embryophyta</taxon>
        <taxon>Tracheophyta</taxon>
        <taxon>Spermatophyta</taxon>
        <taxon>Magnoliopsida</taxon>
        <taxon>eudicotyledons</taxon>
        <taxon>Gunneridae</taxon>
        <taxon>Pentapetalae</taxon>
        <taxon>asterids</taxon>
        <taxon>lamiids</taxon>
        <taxon>Solanales</taxon>
        <taxon>Solanaceae</taxon>
        <taxon>Solanoideae</taxon>
        <taxon>Solaneae</taxon>
        <taxon>Solanum</taxon>
    </lineage>
</organism>
<keyword evidence="3" id="KW-1185">Reference proteome</keyword>
<gene>
    <name evidence="2" type="ORF">H5410_036883</name>
</gene>
<dbReference type="Proteomes" id="UP000824120">
    <property type="component" value="Chromosome 7"/>
</dbReference>